<feature type="domain" description="N-acetyltransferase" evidence="3">
    <location>
        <begin position="10"/>
        <end position="173"/>
    </location>
</feature>
<keyword evidence="2" id="KW-0012">Acyltransferase</keyword>
<dbReference type="InterPro" id="IPR016181">
    <property type="entry name" value="Acyl_CoA_acyltransferase"/>
</dbReference>
<dbReference type="AlphaFoldDB" id="A0A7H0LM20"/>
<accession>A0A7H0LM20</accession>
<name>A0A7H0LM20_9SPHN</name>
<sequence length="182" mass="20241">MLDDATDDVVRLIPAQDGDVPAIVALMNLAYRGDEAGWNTEAGYIDGDRTSEPFLRDEIATKPHATLLIWRDDADGRLRGCVWLEPLGEGRWYLGSLTVDPRLQNAGAGRRLLAASEAWVLARGGTEVSMSVVNIRDGLIAWYARRGYEPSGDTRPFPYGDDRFGIPRRDDLHFVVLRRSLA</sequence>
<dbReference type="CDD" id="cd04301">
    <property type="entry name" value="NAT_SF"/>
    <property type="match status" value="1"/>
</dbReference>
<evidence type="ECO:0000259" key="3">
    <source>
        <dbReference type="PROSITE" id="PS51186"/>
    </source>
</evidence>
<gene>
    <name evidence="4" type="ORF">H3Z74_05885</name>
</gene>
<dbReference type="KEGG" id="spap:H3Z74_05885"/>
<dbReference type="Pfam" id="PF00583">
    <property type="entry name" value="Acetyltransf_1"/>
    <property type="match status" value="1"/>
</dbReference>
<dbReference type="InterPro" id="IPR000182">
    <property type="entry name" value="GNAT_dom"/>
</dbReference>
<evidence type="ECO:0000256" key="2">
    <source>
        <dbReference type="ARBA" id="ARBA00023315"/>
    </source>
</evidence>
<dbReference type="Gene3D" id="3.40.630.30">
    <property type="match status" value="1"/>
</dbReference>
<reference evidence="4 5" key="1">
    <citation type="submission" date="2020-09" db="EMBL/GenBank/DDBJ databases">
        <title>Sphingomonas sp., a new species isolated from pork steak.</title>
        <authorList>
            <person name="Heidler von Heilborn D."/>
        </authorList>
    </citation>
    <scope>NUCLEOTIDE SEQUENCE [LARGE SCALE GENOMIC DNA]</scope>
    <source>
        <strain evidence="5">S8-3T</strain>
    </source>
</reference>
<dbReference type="Proteomes" id="UP000516148">
    <property type="component" value="Chromosome"/>
</dbReference>
<dbReference type="SUPFAM" id="SSF55729">
    <property type="entry name" value="Acyl-CoA N-acyltransferases (Nat)"/>
    <property type="match status" value="1"/>
</dbReference>
<keyword evidence="1 4" id="KW-0808">Transferase</keyword>
<dbReference type="InterPro" id="IPR050832">
    <property type="entry name" value="Bact_Acetyltransf"/>
</dbReference>
<evidence type="ECO:0000313" key="4">
    <source>
        <dbReference type="EMBL" id="QNQ10723.1"/>
    </source>
</evidence>
<dbReference type="PANTHER" id="PTHR43877:SF2">
    <property type="entry name" value="AMINOALKYLPHOSPHONATE N-ACETYLTRANSFERASE-RELATED"/>
    <property type="match status" value="1"/>
</dbReference>
<dbReference type="GO" id="GO:0016747">
    <property type="term" value="F:acyltransferase activity, transferring groups other than amino-acyl groups"/>
    <property type="evidence" value="ECO:0007669"/>
    <property type="project" value="InterPro"/>
</dbReference>
<dbReference type="RefSeq" id="WP_187763013.1">
    <property type="nucleotide sequence ID" value="NZ_CP061038.1"/>
</dbReference>
<proteinExistence type="predicted"/>
<evidence type="ECO:0000256" key="1">
    <source>
        <dbReference type="ARBA" id="ARBA00022679"/>
    </source>
</evidence>
<dbReference type="PROSITE" id="PS51186">
    <property type="entry name" value="GNAT"/>
    <property type="match status" value="1"/>
</dbReference>
<keyword evidence="5" id="KW-1185">Reference proteome</keyword>
<protein>
    <submittedName>
        <fullName evidence="4">GNAT family N-acetyltransferase</fullName>
    </submittedName>
</protein>
<evidence type="ECO:0000313" key="5">
    <source>
        <dbReference type="Proteomes" id="UP000516148"/>
    </source>
</evidence>
<dbReference type="PANTHER" id="PTHR43877">
    <property type="entry name" value="AMINOALKYLPHOSPHONATE N-ACETYLTRANSFERASE-RELATED-RELATED"/>
    <property type="match status" value="1"/>
</dbReference>
<dbReference type="EMBL" id="CP061038">
    <property type="protein sequence ID" value="QNQ10723.1"/>
    <property type="molecule type" value="Genomic_DNA"/>
</dbReference>
<organism evidence="4 5">
    <name type="scientific">Sphingomonas alpina</name>
    <dbReference type="NCBI Taxonomy" id="653931"/>
    <lineage>
        <taxon>Bacteria</taxon>
        <taxon>Pseudomonadati</taxon>
        <taxon>Pseudomonadota</taxon>
        <taxon>Alphaproteobacteria</taxon>
        <taxon>Sphingomonadales</taxon>
        <taxon>Sphingomonadaceae</taxon>
        <taxon>Sphingomonas</taxon>
    </lineage>
</organism>